<dbReference type="InterPro" id="IPR055361">
    <property type="entry name" value="tRNA_methyltr_TrmB_bact"/>
</dbReference>
<keyword evidence="5 7" id="KW-0949">S-adenosyl-L-methionine</keyword>
<evidence type="ECO:0000313" key="9">
    <source>
        <dbReference type="EMBL" id="PRY18394.1"/>
    </source>
</evidence>
<dbReference type="InterPro" id="IPR029063">
    <property type="entry name" value="SAM-dependent_MTases_sf"/>
</dbReference>
<dbReference type="EC" id="2.1.1.33" evidence="7"/>
<comment type="similarity">
    <text evidence="7">Belongs to the class I-like SAM-binding methyltransferase superfamily. TrmB family.</text>
</comment>
<dbReference type="NCBIfam" id="TIGR00091">
    <property type="entry name" value="tRNA (guanosine(46)-N7)-methyltransferase TrmB"/>
    <property type="match status" value="1"/>
</dbReference>
<protein>
    <recommendedName>
        <fullName evidence="7">tRNA (guanine-N(7)-)-methyltransferase</fullName>
        <ecNumber evidence="7">2.1.1.33</ecNumber>
    </recommendedName>
    <alternativeName>
        <fullName evidence="7">tRNA (guanine(46)-N(7))-methyltransferase</fullName>
    </alternativeName>
    <alternativeName>
        <fullName evidence="7">tRNA(m7G46)-methyltransferase</fullName>
    </alternativeName>
</protein>
<comment type="catalytic activity">
    <reaction evidence="1 7">
        <text>guanosine(46) in tRNA + S-adenosyl-L-methionine = N(7)-methylguanosine(46) in tRNA + S-adenosyl-L-homocysteine</text>
        <dbReference type="Rhea" id="RHEA:42708"/>
        <dbReference type="Rhea" id="RHEA-COMP:10188"/>
        <dbReference type="Rhea" id="RHEA-COMP:10189"/>
        <dbReference type="ChEBI" id="CHEBI:57856"/>
        <dbReference type="ChEBI" id="CHEBI:59789"/>
        <dbReference type="ChEBI" id="CHEBI:74269"/>
        <dbReference type="ChEBI" id="CHEBI:74480"/>
        <dbReference type="EC" id="2.1.1.33"/>
    </reaction>
</comment>
<evidence type="ECO:0000256" key="7">
    <source>
        <dbReference type="HAMAP-Rule" id="MF_01057"/>
    </source>
</evidence>
<dbReference type="UniPathway" id="UPA00989"/>
<feature type="binding site" evidence="7">
    <location>
        <position position="66"/>
    </location>
    <ligand>
        <name>S-adenosyl-L-methionine</name>
        <dbReference type="ChEBI" id="CHEBI:59789"/>
    </ligand>
</feature>
<dbReference type="AlphaFoldDB" id="A0A2T0RB47"/>
<sequence length="231" mass="25476">MPENERVSPSPVPPGPPVQSFKLRRGRMGVVRQEALAEHLGRFEVRPDTDLDPRALFGDDNPVVLEIGSGMGDATLEMAQAAPDVNVLAAEVHTPGIGALLQGIVERGLTNVRLLEADGRAYLTERVRPATLAGVRVYFPDPWPKARHHKRRLVNPAFVALVADRLVAGGTLHCATDWEPYAEQMVEVIGADPAFTLDPDRSRPSWRPVTRFERRGLDLGHVVNDVLARRR</sequence>
<dbReference type="EMBL" id="PVZF01000001">
    <property type="protein sequence ID" value="PRY18394.1"/>
    <property type="molecule type" value="Genomic_DNA"/>
</dbReference>
<dbReference type="Gene3D" id="3.40.50.150">
    <property type="entry name" value="Vaccinia Virus protein VP39"/>
    <property type="match status" value="1"/>
</dbReference>
<accession>A0A2T0RB47</accession>
<dbReference type="GO" id="GO:0008176">
    <property type="term" value="F:tRNA (guanine(46)-N7)-methyltransferase activity"/>
    <property type="evidence" value="ECO:0007669"/>
    <property type="project" value="UniProtKB-UniRule"/>
</dbReference>
<dbReference type="HAMAP" id="MF_01057">
    <property type="entry name" value="tRNA_methyltr_TrmB"/>
    <property type="match status" value="1"/>
</dbReference>
<comment type="caution">
    <text evidence="9">The sequence shown here is derived from an EMBL/GenBank/DDBJ whole genome shotgun (WGS) entry which is preliminary data.</text>
</comment>
<evidence type="ECO:0000256" key="5">
    <source>
        <dbReference type="ARBA" id="ARBA00022691"/>
    </source>
</evidence>
<dbReference type="PANTHER" id="PTHR23417">
    <property type="entry name" value="3-DEOXY-D-MANNO-OCTULOSONIC-ACID TRANSFERASE/TRNA GUANINE-N 7 - -METHYLTRANSFERASE"/>
    <property type="match status" value="1"/>
</dbReference>
<evidence type="ECO:0000256" key="8">
    <source>
        <dbReference type="SAM" id="MobiDB-lite"/>
    </source>
</evidence>
<feature type="binding site" evidence="7">
    <location>
        <position position="118"/>
    </location>
    <ligand>
        <name>S-adenosyl-L-methionine</name>
        <dbReference type="ChEBI" id="CHEBI:59789"/>
    </ligand>
</feature>
<evidence type="ECO:0000256" key="4">
    <source>
        <dbReference type="ARBA" id="ARBA00022679"/>
    </source>
</evidence>
<dbReference type="Proteomes" id="UP000238083">
    <property type="component" value="Unassembled WGS sequence"/>
</dbReference>
<evidence type="ECO:0000313" key="10">
    <source>
        <dbReference type="Proteomes" id="UP000238083"/>
    </source>
</evidence>
<feature type="binding site" evidence="7">
    <location>
        <position position="145"/>
    </location>
    <ligand>
        <name>substrate</name>
    </ligand>
</feature>
<organism evidence="9 10">
    <name type="scientific">Kineococcus rhizosphaerae</name>
    <dbReference type="NCBI Taxonomy" id="559628"/>
    <lineage>
        <taxon>Bacteria</taxon>
        <taxon>Bacillati</taxon>
        <taxon>Actinomycetota</taxon>
        <taxon>Actinomycetes</taxon>
        <taxon>Kineosporiales</taxon>
        <taxon>Kineosporiaceae</taxon>
        <taxon>Kineococcus</taxon>
    </lineage>
</organism>
<proteinExistence type="inferred from homology"/>
<keyword evidence="4 7" id="KW-0808">Transferase</keyword>
<evidence type="ECO:0000256" key="6">
    <source>
        <dbReference type="ARBA" id="ARBA00022694"/>
    </source>
</evidence>
<name>A0A2T0RB47_9ACTN</name>
<comment type="function">
    <text evidence="2 7">Catalyzes the formation of N(7)-methylguanine at position 46 (m7G46) in tRNA.</text>
</comment>
<dbReference type="Pfam" id="PF02390">
    <property type="entry name" value="Methyltransf_4"/>
    <property type="match status" value="1"/>
</dbReference>
<dbReference type="GO" id="GO:0043527">
    <property type="term" value="C:tRNA methyltransferase complex"/>
    <property type="evidence" value="ECO:0007669"/>
    <property type="project" value="TreeGrafter"/>
</dbReference>
<comment type="caution">
    <text evidence="7">Lacks conserved residue(s) required for the propagation of feature annotation.</text>
</comment>
<feature type="binding site" evidence="7">
    <location>
        <begin position="210"/>
        <end position="213"/>
    </location>
    <ligand>
        <name>substrate</name>
    </ligand>
</feature>
<evidence type="ECO:0000256" key="1">
    <source>
        <dbReference type="ARBA" id="ARBA00000142"/>
    </source>
</evidence>
<dbReference type="InterPro" id="IPR003358">
    <property type="entry name" value="tRNA_(Gua-N-7)_MeTrfase_Trmb"/>
</dbReference>
<feature type="binding site" evidence="7">
    <location>
        <position position="141"/>
    </location>
    <ligand>
        <name>S-adenosyl-L-methionine</name>
        <dbReference type="ChEBI" id="CHEBI:59789"/>
    </ligand>
</feature>
<comment type="pathway">
    <text evidence="7">tRNA modification; N(7)-methylguanine-tRNA biosynthesis.</text>
</comment>
<evidence type="ECO:0000256" key="2">
    <source>
        <dbReference type="ARBA" id="ARBA00003015"/>
    </source>
</evidence>
<dbReference type="SUPFAM" id="SSF53335">
    <property type="entry name" value="S-adenosyl-L-methionine-dependent methyltransferases"/>
    <property type="match status" value="1"/>
</dbReference>
<gene>
    <name evidence="7" type="primary">trmB</name>
    <name evidence="9" type="ORF">CLV37_101639</name>
</gene>
<reference evidence="9 10" key="1">
    <citation type="submission" date="2018-03" db="EMBL/GenBank/DDBJ databases">
        <title>Genomic Encyclopedia of Archaeal and Bacterial Type Strains, Phase II (KMG-II): from individual species to whole genera.</title>
        <authorList>
            <person name="Goeker M."/>
        </authorList>
    </citation>
    <scope>NUCLEOTIDE SEQUENCE [LARGE SCALE GENOMIC DNA]</scope>
    <source>
        <strain evidence="9 10">DSM 19711</strain>
    </source>
</reference>
<keyword evidence="3 7" id="KW-0489">Methyltransferase</keyword>
<evidence type="ECO:0000256" key="3">
    <source>
        <dbReference type="ARBA" id="ARBA00022603"/>
    </source>
</evidence>
<keyword evidence="6 7" id="KW-0819">tRNA processing</keyword>
<feature type="region of interest" description="Disordered" evidence="8">
    <location>
        <begin position="1"/>
        <end position="21"/>
    </location>
</feature>
<feature type="binding site" evidence="7">
    <location>
        <position position="177"/>
    </location>
    <ligand>
        <name>substrate</name>
    </ligand>
</feature>
<keyword evidence="10" id="KW-1185">Reference proteome</keyword>
<feature type="binding site" evidence="7">
    <location>
        <position position="91"/>
    </location>
    <ligand>
        <name>S-adenosyl-L-methionine</name>
        <dbReference type="ChEBI" id="CHEBI:59789"/>
    </ligand>
</feature>
<dbReference type="PROSITE" id="PS51625">
    <property type="entry name" value="SAM_MT_TRMB"/>
    <property type="match status" value="1"/>
</dbReference>
<dbReference type="PANTHER" id="PTHR23417:SF14">
    <property type="entry name" value="PENTACOTRIPEPTIDE-REPEAT REGION OF PRORP DOMAIN-CONTAINING PROTEIN"/>
    <property type="match status" value="1"/>
</dbReference>